<evidence type="ECO:0000313" key="4">
    <source>
        <dbReference type="EMBL" id="SSX28267.1"/>
    </source>
</evidence>
<reference evidence="4" key="2">
    <citation type="submission" date="2018-07" db="EMBL/GenBank/DDBJ databases">
        <authorList>
            <person name="Quirk P.G."/>
            <person name="Krulwich T.A."/>
        </authorList>
    </citation>
    <scope>NUCLEOTIDE SEQUENCE</scope>
</reference>
<dbReference type="AlphaFoldDB" id="A0A336MIT5"/>
<name>A0A336MIT5_CULSO</name>
<feature type="compositionally biased region" description="Polar residues" evidence="1">
    <location>
        <begin position="77"/>
        <end position="86"/>
    </location>
</feature>
<dbReference type="EMBL" id="UFQT01000980">
    <property type="protein sequence ID" value="SSX28267.1"/>
    <property type="molecule type" value="Genomic_DNA"/>
</dbReference>
<dbReference type="EMBL" id="UFQS01000980">
    <property type="protein sequence ID" value="SSX08149.1"/>
    <property type="molecule type" value="Genomic_DNA"/>
</dbReference>
<sequence>MNTLNDPDYETDDELDHSDDSDSEISDIENQSTNGNWSSQEICPAQRLEFQKFLAETKEKGILTPPIPSLRGKNGHRWSTTPPVTTKRTSARNIVHVVRGPKAVAKNAVTPLQCWELFFSDAILNKILVHTNEKIELMASKFQNQNATVQKVSYNELRALLGLLYFTAALKDNHLSARTLFNSGLCGNQYKACLSSERFSFLLWCLRFDDSKTRDERMKTDRFAPVREVWEIFIENCRNNYKPGSFVTIDEQLLAFRGRCSFRMYMPNKPAKNGIKTVMMCDTTTNYLIDAIPYLGKNTNTNGMAHGEFFVKKLTESIHGSNRNVTMDNWFTSVPLALDLLKPPFNLTMVGTIRANKREIPREMLNVRKRKVDTSLVGYDRELTLTSYKAKKNKVVLLLSTMNETVKADSQTFKPDVADFYNSTKGAVDTFDQLCSLSTCNRKTPRWPNCFVYGMLNSGGINSETH</sequence>
<feature type="compositionally biased region" description="Polar residues" evidence="1">
    <location>
        <begin position="30"/>
        <end position="39"/>
    </location>
</feature>
<evidence type="ECO:0000259" key="2">
    <source>
        <dbReference type="Pfam" id="PF13843"/>
    </source>
</evidence>
<accession>A0A336MIT5</accession>
<reference evidence="3" key="1">
    <citation type="submission" date="2018-04" db="EMBL/GenBank/DDBJ databases">
        <authorList>
            <person name="Go L.Y."/>
            <person name="Mitchell J.A."/>
        </authorList>
    </citation>
    <scope>NUCLEOTIDE SEQUENCE</scope>
    <source>
        <tissue evidence="3">Whole organism</tissue>
    </source>
</reference>
<dbReference type="InterPro" id="IPR029526">
    <property type="entry name" value="PGBD"/>
</dbReference>
<feature type="region of interest" description="Disordered" evidence="1">
    <location>
        <begin position="64"/>
        <end position="86"/>
    </location>
</feature>
<dbReference type="Pfam" id="PF13843">
    <property type="entry name" value="DDE_Tnp_1_7"/>
    <property type="match status" value="1"/>
</dbReference>
<dbReference type="VEuPathDB" id="VectorBase:CSON015446"/>
<protein>
    <submittedName>
        <fullName evidence="4">CSON015446 protein</fullName>
    </submittedName>
</protein>
<dbReference type="PANTHER" id="PTHR46599:SF6">
    <property type="entry name" value="DUAL SPECIFICITY PHOSPHATASE 26"/>
    <property type="match status" value="1"/>
</dbReference>
<dbReference type="PANTHER" id="PTHR46599">
    <property type="entry name" value="PIGGYBAC TRANSPOSABLE ELEMENT-DERIVED PROTEIN 4"/>
    <property type="match status" value="1"/>
</dbReference>
<evidence type="ECO:0000256" key="1">
    <source>
        <dbReference type="SAM" id="MobiDB-lite"/>
    </source>
</evidence>
<gene>
    <name evidence="4" type="primary">CSON015446</name>
</gene>
<feature type="compositionally biased region" description="Acidic residues" evidence="1">
    <location>
        <begin position="7"/>
        <end position="27"/>
    </location>
</feature>
<feature type="region of interest" description="Disordered" evidence="1">
    <location>
        <begin position="1"/>
        <end position="39"/>
    </location>
</feature>
<dbReference type="OMA" id="WCPTHEE"/>
<proteinExistence type="predicted"/>
<organism evidence="4">
    <name type="scientific">Culicoides sonorensis</name>
    <name type="common">Biting midge</name>
    <dbReference type="NCBI Taxonomy" id="179676"/>
    <lineage>
        <taxon>Eukaryota</taxon>
        <taxon>Metazoa</taxon>
        <taxon>Ecdysozoa</taxon>
        <taxon>Arthropoda</taxon>
        <taxon>Hexapoda</taxon>
        <taxon>Insecta</taxon>
        <taxon>Pterygota</taxon>
        <taxon>Neoptera</taxon>
        <taxon>Endopterygota</taxon>
        <taxon>Diptera</taxon>
        <taxon>Nematocera</taxon>
        <taxon>Chironomoidea</taxon>
        <taxon>Ceratopogonidae</taxon>
        <taxon>Ceratopogoninae</taxon>
        <taxon>Culicoides</taxon>
        <taxon>Monoculicoides</taxon>
    </lineage>
</organism>
<feature type="domain" description="PiggyBac transposable element-derived protein" evidence="2">
    <location>
        <begin position="110"/>
        <end position="463"/>
    </location>
</feature>
<evidence type="ECO:0000313" key="3">
    <source>
        <dbReference type="EMBL" id="SSX08149.1"/>
    </source>
</evidence>